<dbReference type="EMBL" id="KV425909">
    <property type="protein sequence ID" value="KZV99448.1"/>
    <property type="molecule type" value="Genomic_DNA"/>
</dbReference>
<accession>A0A165MLM1</accession>
<evidence type="ECO:0000313" key="2">
    <source>
        <dbReference type="Proteomes" id="UP000077266"/>
    </source>
</evidence>
<name>A0A165MLM1_EXIGL</name>
<dbReference type="OrthoDB" id="3032252at2759"/>
<evidence type="ECO:0008006" key="3">
    <source>
        <dbReference type="Google" id="ProtNLM"/>
    </source>
</evidence>
<dbReference type="InParanoid" id="A0A165MLM1"/>
<dbReference type="Proteomes" id="UP000077266">
    <property type="component" value="Unassembled WGS sequence"/>
</dbReference>
<keyword evidence="2" id="KW-1185">Reference proteome</keyword>
<gene>
    <name evidence="1" type="ORF">EXIGLDRAFT_724931</name>
</gene>
<protein>
    <recommendedName>
        <fullName evidence="3">TNFR-Cys domain-containing protein</fullName>
    </recommendedName>
</protein>
<feature type="non-terminal residue" evidence="1">
    <location>
        <position position="232"/>
    </location>
</feature>
<organism evidence="1 2">
    <name type="scientific">Exidia glandulosa HHB12029</name>
    <dbReference type="NCBI Taxonomy" id="1314781"/>
    <lineage>
        <taxon>Eukaryota</taxon>
        <taxon>Fungi</taxon>
        <taxon>Dikarya</taxon>
        <taxon>Basidiomycota</taxon>
        <taxon>Agaricomycotina</taxon>
        <taxon>Agaricomycetes</taxon>
        <taxon>Auriculariales</taxon>
        <taxon>Exidiaceae</taxon>
        <taxon>Exidia</taxon>
    </lineage>
</organism>
<sequence>MSFSRARVFWLSLLGVTTLVLFFGLFFGLNYLEIVRHGWPVTRCRVLDARVDQRYCCELACSNCASAPQGAPSCATITSRIARQFSPSACAANSSVCPASATGTCDNGYTCCGQCCSTCQSCSTSCSSDANGVSTCTQSCTTSECNCTCCSSTAHLSCSYSCPTCYNDVLDISYMTYRGQTVNTTYHEDFGKDTDKSTLFLQQHAKGSVSACYYNPSNLNEIAYDVKFTTWK</sequence>
<reference evidence="1 2" key="1">
    <citation type="journal article" date="2016" name="Mol. Biol. Evol.">
        <title>Comparative Genomics of Early-Diverging Mushroom-Forming Fungi Provides Insights into the Origins of Lignocellulose Decay Capabilities.</title>
        <authorList>
            <person name="Nagy L.G."/>
            <person name="Riley R."/>
            <person name="Tritt A."/>
            <person name="Adam C."/>
            <person name="Daum C."/>
            <person name="Floudas D."/>
            <person name="Sun H."/>
            <person name="Yadav J.S."/>
            <person name="Pangilinan J."/>
            <person name="Larsson K.H."/>
            <person name="Matsuura K."/>
            <person name="Barry K."/>
            <person name="Labutti K."/>
            <person name="Kuo R."/>
            <person name="Ohm R.A."/>
            <person name="Bhattacharya S.S."/>
            <person name="Shirouzu T."/>
            <person name="Yoshinaga Y."/>
            <person name="Martin F.M."/>
            <person name="Grigoriev I.V."/>
            <person name="Hibbett D.S."/>
        </authorList>
    </citation>
    <scope>NUCLEOTIDE SEQUENCE [LARGE SCALE GENOMIC DNA]</scope>
    <source>
        <strain evidence="1 2">HHB12029</strain>
    </source>
</reference>
<dbReference type="AlphaFoldDB" id="A0A165MLM1"/>
<proteinExistence type="predicted"/>
<evidence type="ECO:0000313" key="1">
    <source>
        <dbReference type="EMBL" id="KZV99448.1"/>
    </source>
</evidence>